<name>A0A381NQH2_9ZZZZ</name>
<evidence type="ECO:0000256" key="1">
    <source>
        <dbReference type="ARBA" id="ARBA00001947"/>
    </source>
</evidence>
<dbReference type="InterPro" id="IPR008567">
    <property type="entry name" value="BKACE"/>
</dbReference>
<accession>A0A381NQH2</accession>
<keyword evidence="4" id="KW-0862">Zinc</keyword>
<sequence>MNYNVIVTCAVTGAGDAAGKHPRLPKTPEEIANAAIEAAQAGAAVAHIHVRDPETGEAARKLEWYEEVVERIRASSTDVVINLTAGMGGDFVPHPEDPGRGGPGTDMATPAERLAHVEKLLPEICTLDVGTQNYSNSAYVSTPEMLREMAKKIQSWGVKPEIEVFELGHIWFAKQLLKEGLIDTPPLFQLCMGIPWTAEANTENMLAFRNMLPENAHWAGFGISRMQMPMVAQAMILGGNVRVGLEDNLYLEKGVLASNGQLVERAVEIIGRLGGRVLSPAETRQKLALNKR</sequence>
<evidence type="ECO:0000256" key="2">
    <source>
        <dbReference type="ARBA" id="ARBA00022679"/>
    </source>
</evidence>
<evidence type="ECO:0000256" key="3">
    <source>
        <dbReference type="ARBA" id="ARBA00022723"/>
    </source>
</evidence>
<evidence type="ECO:0008006" key="6">
    <source>
        <dbReference type="Google" id="ProtNLM"/>
    </source>
</evidence>
<gene>
    <name evidence="5" type="ORF">METZ01_LOCUS9664</name>
</gene>
<dbReference type="Gene3D" id="3.20.20.70">
    <property type="entry name" value="Aldolase class I"/>
    <property type="match status" value="1"/>
</dbReference>
<dbReference type="PANTHER" id="PTHR37418:SF2">
    <property type="entry name" value="3-KETO-5-AMINOHEXANOATE CLEAVAGE ENZYME"/>
    <property type="match status" value="1"/>
</dbReference>
<reference evidence="5" key="1">
    <citation type="submission" date="2018-05" db="EMBL/GenBank/DDBJ databases">
        <authorList>
            <person name="Lanie J.A."/>
            <person name="Ng W.-L."/>
            <person name="Kazmierczak K.M."/>
            <person name="Andrzejewski T.M."/>
            <person name="Davidsen T.M."/>
            <person name="Wayne K.J."/>
            <person name="Tettelin H."/>
            <person name="Glass J.I."/>
            <person name="Rusch D."/>
            <person name="Podicherti R."/>
            <person name="Tsui H.-C.T."/>
            <person name="Winkler M.E."/>
        </authorList>
    </citation>
    <scope>NUCLEOTIDE SEQUENCE</scope>
</reference>
<dbReference type="GO" id="GO:0043720">
    <property type="term" value="F:3-keto-5-aminohexanoate cleavage activity"/>
    <property type="evidence" value="ECO:0007669"/>
    <property type="project" value="InterPro"/>
</dbReference>
<evidence type="ECO:0000256" key="4">
    <source>
        <dbReference type="ARBA" id="ARBA00022833"/>
    </source>
</evidence>
<dbReference type="Pfam" id="PF05853">
    <property type="entry name" value="BKACE"/>
    <property type="match status" value="1"/>
</dbReference>
<dbReference type="PANTHER" id="PTHR37418">
    <property type="entry name" value="3-KETO-5-AMINOHEXANOATE CLEAVAGE ENZYME-RELATED"/>
    <property type="match status" value="1"/>
</dbReference>
<keyword evidence="3" id="KW-0479">Metal-binding</keyword>
<comment type="cofactor">
    <cofactor evidence="1">
        <name>Zn(2+)</name>
        <dbReference type="ChEBI" id="CHEBI:29105"/>
    </cofactor>
</comment>
<proteinExistence type="predicted"/>
<dbReference type="AlphaFoldDB" id="A0A381NQH2"/>
<dbReference type="InterPro" id="IPR013785">
    <property type="entry name" value="Aldolase_TIM"/>
</dbReference>
<protein>
    <recommendedName>
        <fullName evidence="6">NADPH:quinone reductase</fullName>
    </recommendedName>
</protein>
<dbReference type="GO" id="GO:0046872">
    <property type="term" value="F:metal ion binding"/>
    <property type="evidence" value="ECO:0007669"/>
    <property type="project" value="UniProtKB-KW"/>
</dbReference>
<organism evidence="5">
    <name type="scientific">marine metagenome</name>
    <dbReference type="NCBI Taxonomy" id="408172"/>
    <lineage>
        <taxon>unclassified sequences</taxon>
        <taxon>metagenomes</taxon>
        <taxon>ecological metagenomes</taxon>
    </lineage>
</organism>
<keyword evidence="2" id="KW-0808">Transferase</keyword>
<evidence type="ECO:0000313" key="5">
    <source>
        <dbReference type="EMBL" id="SUZ56810.1"/>
    </source>
</evidence>
<dbReference type="EMBL" id="UINC01000524">
    <property type="protein sequence ID" value="SUZ56810.1"/>
    <property type="molecule type" value="Genomic_DNA"/>
</dbReference>